<feature type="domain" description="RNase H type-1" evidence="1">
    <location>
        <begin position="1"/>
        <end position="155"/>
    </location>
</feature>
<dbReference type="Gene3D" id="3.30.420.10">
    <property type="entry name" value="Ribonuclease H-like superfamily/Ribonuclease H"/>
    <property type="match status" value="1"/>
</dbReference>
<dbReference type="GO" id="GO:0004523">
    <property type="term" value="F:RNA-DNA hybrid ribonuclease activity"/>
    <property type="evidence" value="ECO:0007669"/>
    <property type="project" value="InterPro"/>
</dbReference>
<dbReference type="Proteomes" id="UP000181981">
    <property type="component" value="Unassembled WGS sequence"/>
</dbReference>
<dbReference type="InterPro" id="IPR002156">
    <property type="entry name" value="RNaseH_domain"/>
</dbReference>
<dbReference type="HOGENOM" id="CLU_1600970_0_0_10"/>
<dbReference type="OrthoDB" id="8546514at2"/>
<dbReference type="Proteomes" id="UP000023772">
    <property type="component" value="Chromosome"/>
</dbReference>
<dbReference type="STRING" id="1168034.FH5T_15255"/>
<organism evidence="3 5">
    <name type="scientific">Draconibacterium orientale</name>
    <dbReference type="NCBI Taxonomy" id="1168034"/>
    <lineage>
        <taxon>Bacteria</taxon>
        <taxon>Pseudomonadati</taxon>
        <taxon>Bacteroidota</taxon>
        <taxon>Bacteroidia</taxon>
        <taxon>Marinilabiliales</taxon>
        <taxon>Prolixibacteraceae</taxon>
        <taxon>Draconibacterium</taxon>
    </lineage>
</organism>
<evidence type="ECO:0000313" key="4">
    <source>
        <dbReference type="Proteomes" id="UP000023772"/>
    </source>
</evidence>
<accession>X5DZ71</accession>
<dbReference type="EMBL" id="CP007451">
    <property type="protein sequence ID" value="AHW60535.1"/>
    <property type="molecule type" value="Genomic_DNA"/>
</dbReference>
<dbReference type="SUPFAM" id="SSF53098">
    <property type="entry name" value="Ribonuclease H-like"/>
    <property type="match status" value="1"/>
</dbReference>
<evidence type="ECO:0000313" key="5">
    <source>
        <dbReference type="Proteomes" id="UP000181981"/>
    </source>
</evidence>
<dbReference type="Pfam" id="PF00075">
    <property type="entry name" value="RNase_H"/>
    <property type="match status" value="1"/>
</dbReference>
<evidence type="ECO:0000259" key="1">
    <source>
        <dbReference type="PROSITE" id="PS50879"/>
    </source>
</evidence>
<protein>
    <submittedName>
        <fullName evidence="2 3">Ribonuclease H</fullName>
    </submittedName>
</protein>
<dbReference type="RefSeq" id="WP_038560255.1">
    <property type="nucleotide sequence ID" value="NZ_FOHT01000013.1"/>
</dbReference>
<dbReference type="KEGG" id="dori:FH5T_15255"/>
<dbReference type="InterPro" id="IPR036397">
    <property type="entry name" value="RNaseH_sf"/>
</dbReference>
<proteinExistence type="predicted"/>
<gene>
    <name evidence="2" type="ORF">FH5T_15255</name>
    <name evidence="3" type="ORF">SAMN05444285_11368</name>
</gene>
<name>X5DZ71_9BACT</name>
<dbReference type="eggNOG" id="COG0328">
    <property type="taxonomic scope" value="Bacteria"/>
</dbReference>
<dbReference type="PROSITE" id="PS50879">
    <property type="entry name" value="RNASE_H_1"/>
    <property type="match status" value="1"/>
</dbReference>
<dbReference type="GO" id="GO:0003676">
    <property type="term" value="F:nucleic acid binding"/>
    <property type="evidence" value="ECO:0007669"/>
    <property type="project" value="InterPro"/>
</dbReference>
<reference evidence="3 5" key="2">
    <citation type="submission" date="2016-10" db="EMBL/GenBank/DDBJ databases">
        <authorList>
            <person name="de Groot N.N."/>
        </authorList>
    </citation>
    <scope>NUCLEOTIDE SEQUENCE [LARGE SCALE GENOMIC DNA]</scope>
    <source>
        <strain evidence="3 5">DSM 25947</strain>
    </source>
</reference>
<sequence>MDKLFLFTDGSVHVQSKIGYGAFLFLSEKELEAETLKQRVQVKRFENTSSTRLELQTLLWALSALETNNIKVVVFTDSQNITQLVERRNRLEETNFCSKSGKPLKNADLYKQFYQMLDALHCEIIKVKGHQPTRLKNEIEGVFGLVDKASRKALRAGM</sequence>
<keyword evidence="4" id="KW-1185">Reference proteome</keyword>
<evidence type="ECO:0000313" key="2">
    <source>
        <dbReference type="EMBL" id="AHW60535.1"/>
    </source>
</evidence>
<dbReference type="AlphaFoldDB" id="X5DZ71"/>
<reference evidence="2 4" key="1">
    <citation type="submission" date="2014-03" db="EMBL/GenBank/DDBJ databases">
        <title>Complete genome sequence of a deeply braunched marine Bacteroidia bacterium Draconibacterium orientale type strain FH5T.</title>
        <authorList>
            <person name="Li X."/>
            <person name="Wang X."/>
            <person name="Xie Z."/>
            <person name="Du Z."/>
            <person name="Chen G."/>
        </authorList>
    </citation>
    <scope>NUCLEOTIDE SEQUENCE [LARGE SCALE GENOMIC DNA]</scope>
    <source>
        <strain evidence="2 4">FH5</strain>
    </source>
</reference>
<evidence type="ECO:0000313" key="3">
    <source>
        <dbReference type="EMBL" id="SET45144.1"/>
    </source>
</evidence>
<dbReference type="EMBL" id="FOHT01000013">
    <property type="protein sequence ID" value="SET45144.1"/>
    <property type="molecule type" value="Genomic_DNA"/>
</dbReference>
<dbReference type="InterPro" id="IPR012337">
    <property type="entry name" value="RNaseH-like_sf"/>
</dbReference>